<evidence type="ECO:0000256" key="10">
    <source>
        <dbReference type="ARBA" id="ARBA00023128"/>
    </source>
</evidence>
<comment type="subcellular location">
    <subcellularLocation>
        <location evidence="1">Mitochondrion inner membrane</location>
        <topology evidence="1">Multi-pass membrane protein</topology>
    </subcellularLocation>
    <subcellularLocation>
        <location evidence="2">Plastid</location>
        <location evidence="2">Chloroplast inner membrane</location>
        <topology evidence="2">Multi-pass membrane protein</topology>
    </subcellularLocation>
</comment>
<dbReference type="GO" id="GO:0009706">
    <property type="term" value="C:chloroplast inner membrane"/>
    <property type="evidence" value="ECO:0007669"/>
    <property type="project" value="UniProtKB-SubCell"/>
</dbReference>
<feature type="repeat" description="Solcar" evidence="12">
    <location>
        <begin position="111"/>
        <end position="194"/>
    </location>
</feature>
<feature type="repeat" description="Solcar" evidence="12">
    <location>
        <begin position="299"/>
        <end position="387"/>
    </location>
</feature>
<proteinExistence type="inferred from homology"/>
<accession>A0A5N6R5V7</accession>
<dbReference type="InterPro" id="IPR002067">
    <property type="entry name" value="MCP"/>
</dbReference>
<evidence type="ECO:0000256" key="11">
    <source>
        <dbReference type="ARBA" id="ARBA00023136"/>
    </source>
</evidence>
<dbReference type="AlphaFoldDB" id="A0A5N6R5V7"/>
<evidence type="ECO:0000313" key="15">
    <source>
        <dbReference type="Proteomes" id="UP000327013"/>
    </source>
</evidence>
<keyword evidence="10" id="KW-0496">Mitochondrion</keyword>
<dbReference type="GO" id="GO:0055085">
    <property type="term" value="P:transmembrane transport"/>
    <property type="evidence" value="ECO:0007669"/>
    <property type="project" value="InterPro"/>
</dbReference>
<evidence type="ECO:0000256" key="3">
    <source>
        <dbReference type="ARBA" id="ARBA00006375"/>
    </source>
</evidence>
<keyword evidence="6" id="KW-0677">Repeat</keyword>
<dbReference type="PANTHER" id="PTHR24089">
    <property type="entry name" value="SOLUTE CARRIER FAMILY 25"/>
    <property type="match status" value="1"/>
</dbReference>
<dbReference type="GO" id="GO:0005743">
    <property type="term" value="C:mitochondrial inner membrane"/>
    <property type="evidence" value="ECO:0007669"/>
    <property type="project" value="UniProtKB-SubCell"/>
</dbReference>
<dbReference type="Gene3D" id="1.50.40.10">
    <property type="entry name" value="Mitochondrial carrier domain"/>
    <property type="match status" value="1"/>
</dbReference>
<protein>
    <submittedName>
        <fullName evidence="14">Uncharacterized protein</fullName>
    </submittedName>
</protein>
<evidence type="ECO:0000256" key="13">
    <source>
        <dbReference type="RuleBase" id="RU000488"/>
    </source>
</evidence>
<dbReference type="EMBL" id="CM017325">
    <property type="protein sequence ID" value="KAE8056389.1"/>
    <property type="molecule type" value="Genomic_DNA"/>
</dbReference>
<keyword evidence="7" id="KW-1001">Plastid inner membrane</keyword>
<keyword evidence="9" id="KW-1133">Transmembrane helix</keyword>
<keyword evidence="11 12" id="KW-0472">Membrane</keyword>
<evidence type="ECO:0000313" key="14">
    <source>
        <dbReference type="EMBL" id="KAE8056389.1"/>
    </source>
</evidence>
<evidence type="ECO:0000256" key="2">
    <source>
        <dbReference type="ARBA" id="ARBA00004478"/>
    </source>
</evidence>
<evidence type="ECO:0000256" key="8">
    <source>
        <dbReference type="ARBA" id="ARBA00022792"/>
    </source>
</evidence>
<keyword evidence="15" id="KW-1185">Reference proteome</keyword>
<evidence type="ECO:0000256" key="1">
    <source>
        <dbReference type="ARBA" id="ARBA00004448"/>
    </source>
</evidence>
<gene>
    <name evidence="14" type="ORF">FH972_013167</name>
</gene>
<dbReference type="SUPFAM" id="SSF103506">
    <property type="entry name" value="Mitochondrial carrier"/>
    <property type="match status" value="1"/>
</dbReference>
<organism evidence="14 15">
    <name type="scientific">Carpinus fangiana</name>
    <dbReference type="NCBI Taxonomy" id="176857"/>
    <lineage>
        <taxon>Eukaryota</taxon>
        <taxon>Viridiplantae</taxon>
        <taxon>Streptophyta</taxon>
        <taxon>Embryophyta</taxon>
        <taxon>Tracheophyta</taxon>
        <taxon>Spermatophyta</taxon>
        <taxon>Magnoliopsida</taxon>
        <taxon>eudicotyledons</taxon>
        <taxon>Gunneridae</taxon>
        <taxon>Pentapetalae</taxon>
        <taxon>rosids</taxon>
        <taxon>fabids</taxon>
        <taxon>Fagales</taxon>
        <taxon>Betulaceae</taxon>
        <taxon>Carpinus</taxon>
    </lineage>
</organism>
<evidence type="ECO:0000256" key="5">
    <source>
        <dbReference type="ARBA" id="ARBA00022692"/>
    </source>
</evidence>
<sequence>MGRRGIQLFDDKRDGFFSVCDLGSQWSLQDGSFHPGGLFASVGQVGMGAFTPNPPDSRDNGGVKVPYADLCAKYVSSLEGFRIVGVREGEEGVVTKKKRNGGLQFKIKVSNPSLRRLVSGAIAGAVSRTAVAPLETIRTHLMVGSSGHSTTEVFQNIMNTDGWKGLFRGNFVNVIRVAPSKAIELFAYDTVNKQLSHKPGEQPKLPIPASLVAGACAGVSSTLCTYPLELVKTRLTVERGVYSGLFDAFLKILREEGPAELYRGLTPSLIGVIPYAATNYFAYDTLRKAYRKIFKQEKIGNIETLLIGSAAGAISSSATFPLEVARKHMQVGALSGRRVYKNVLHALASIYEQEGILGLYRGLGPSCMKLVPAAGISFMCYEACKRILVEDDEEA</sequence>
<name>A0A5N6R5V7_9ROSI</name>
<dbReference type="Proteomes" id="UP000327013">
    <property type="component" value="Chromosome 5"/>
</dbReference>
<dbReference type="Pfam" id="PF00153">
    <property type="entry name" value="Mito_carr"/>
    <property type="match status" value="3"/>
</dbReference>
<keyword evidence="5 12" id="KW-0812">Transmembrane</keyword>
<dbReference type="InterPro" id="IPR018108">
    <property type="entry name" value="MCP_transmembrane"/>
</dbReference>
<dbReference type="PROSITE" id="PS50920">
    <property type="entry name" value="SOLCAR"/>
    <property type="match status" value="3"/>
</dbReference>
<keyword evidence="8" id="KW-0999">Mitochondrion inner membrane</keyword>
<evidence type="ECO:0000256" key="12">
    <source>
        <dbReference type="PROSITE-ProRule" id="PRU00282"/>
    </source>
</evidence>
<dbReference type="InterPro" id="IPR023395">
    <property type="entry name" value="MCP_dom_sf"/>
</dbReference>
<dbReference type="OrthoDB" id="270584at2759"/>
<dbReference type="PRINTS" id="PR00926">
    <property type="entry name" value="MITOCARRIER"/>
</dbReference>
<comment type="similarity">
    <text evidence="3 13">Belongs to the mitochondrial carrier (TC 2.A.29) family.</text>
</comment>
<reference evidence="14 15" key="1">
    <citation type="submission" date="2019-06" db="EMBL/GenBank/DDBJ databases">
        <title>A chromosomal-level reference genome of Carpinus fangiana (Coryloideae, Betulaceae).</title>
        <authorList>
            <person name="Yang X."/>
            <person name="Wang Z."/>
            <person name="Zhang L."/>
            <person name="Hao G."/>
            <person name="Liu J."/>
            <person name="Yang Y."/>
        </authorList>
    </citation>
    <scope>NUCLEOTIDE SEQUENCE [LARGE SCALE GENOMIC DNA]</scope>
    <source>
        <strain evidence="14">Cfa_2016G</strain>
        <tissue evidence="14">Leaf</tissue>
    </source>
</reference>
<keyword evidence="4 13" id="KW-0813">Transport</keyword>
<evidence type="ECO:0000256" key="4">
    <source>
        <dbReference type="ARBA" id="ARBA00022448"/>
    </source>
</evidence>
<evidence type="ECO:0000256" key="9">
    <source>
        <dbReference type="ARBA" id="ARBA00022989"/>
    </source>
</evidence>
<feature type="repeat" description="Solcar" evidence="12">
    <location>
        <begin position="205"/>
        <end position="289"/>
    </location>
</feature>
<dbReference type="FunFam" id="1.50.40.10:FF:000150">
    <property type="entry name" value="Adenine nucleotide transporter BT1, chloroplastic/mitochondrial"/>
    <property type="match status" value="1"/>
</dbReference>
<evidence type="ECO:0000256" key="6">
    <source>
        <dbReference type="ARBA" id="ARBA00022737"/>
    </source>
</evidence>
<keyword evidence="7" id="KW-0934">Plastid</keyword>
<evidence type="ECO:0000256" key="7">
    <source>
        <dbReference type="ARBA" id="ARBA00022780"/>
    </source>
</evidence>